<dbReference type="AlphaFoldDB" id="A0A0H3I3I9"/>
<dbReference type="EMBL" id="CP003415">
    <property type="protein sequence ID" value="AFI89914.1"/>
    <property type="molecule type" value="Genomic_DNA"/>
</dbReference>
<dbReference type="KEGG" id="pec:W5S_1823"/>
<dbReference type="HOGENOM" id="CLU_2317693_0_0_6"/>
<dbReference type="STRING" id="1905730.W5S_1823"/>
<protein>
    <submittedName>
        <fullName evidence="1">Hypoticical protein</fullName>
    </submittedName>
</protein>
<evidence type="ECO:0000313" key="1">
    <source>
        <dbReference type="EMBL" id="AFI89914.1"/>
    </source>
</evidence>
<sequence length="99" mass="11699">MFYIVSEIWFHEKFGSNAQNINNGEIGRFLIIKHEEGKEVFLCDMAIVTKRSIDYYHDFTRLFVADSTLSHSLPIDGENISFKINKKQQEFYIHTSHIR</sequence>
<dbReference type="Proteomes" id="UP000008044">
    <property type="component" value="Chromosome"/>
</dbReference>
<evidence type="ECO:0000313" key="2">
    <source>
        <dbReference type="Proteomes" id="UP000008044"/>
    </source>
</evidence>
<proteinExistence type="predicted"/>
<reference evidence="1 2" key="1">
    <citation type="journal article" date="2012" name="J. Bacteriol.">
        <title>Genome sequence of Pectobacterium sp. strain SCC3193.</title>
        <authorList>
            <person name="Koskinen J.P."/>
            <person name="Laine P."/>
            <person name="Niemi O."/>
            <person name="Nykyri J."/>
            <person name="Harjunpaa H."/>
            <person name="Auvinen P."/>
            <person name="Paulin L."/>
            <person name="Pirhonen M."/>
            <person name="Palva T."/>
            <person name="Holm L."/>
        </authorList>
    </citation>
    <scope>NUCLEOTIDE SEQUENCE [LARGE SCALE GENOMIC DNA]</scope>
    <source>
        <strain evidence="1 2">SCC3193</strain>
    </source>
</reference>
<gene>
    <name evidence="1" type="ordered locus">W5S_1823</name>
</gene>
<organism evidence="1 2">
    <name type="scientific">Pectobacterium parmentieri</name>
    <dbReference type="NCBI Taxonomy" id="1905730"/>
    <lineage>
        <taxon>Bacteria</taxon>
        <taxon>Pseudomonadati</taxon>
        <taxon>Pseudomonadota</taxon>
        <taxon>Gammaproteobacteria</taxon>
        <taxon>Enterobacterales</taxon>
        <taxon>Pectobacteriaceae</taxon>
        <taxon>Pectobacterium</taxon>
    </lineage>
</organism>
<name>A0A0H3I3I9_PECPM</name>
<accession>A0A0H3I3I9</accession>